<dbReference type="EMBL" id="SZVO01000012">
    <property type="protein sequence ID" value="TKT89500.1"/>
    <property type="molecule type" value="Genomic_DNA"/>
</dbReference>
<protein>
    <submittedName>
        <fullName evidence="1">Uncharacterized protein</fullName>
    </submittedName>
</protein>
<name>A0A4U6CXD7_9BACT</name>
<reference evidence="1 2" key="1">
    <citation type="submission" date="2019-05" db="EMBL/GenBank/DDBJ databases">
        <title>Dyadobacter AR-3-8 sp. nov., isolated from arctic soil.</title>
        <authorList>
            <person name="Chaudhary D.K."/>
        </authorList>
    </citation>
    <scope>NUCLEOTIDE SEQUENCE [LARGE SCALE GENOMIC DNA]</scope>
    <source>
        <strain evidence="1 2">AR-3-8</strain>
    </source>
</reference>
<organism evidence="1 2">
    <name type="scientific">Dyadobacter frigoris</name>
    <dbReference type="NCBI Taxonomy" id="2576211"/>
    <lineage>
        <taxon>Bacteria</taxon>
        <taxon>Pseudomonadati</taxon>
        <taxon>Bacteroidota</taxon>
        <taxon>Cytophagia</taxon>
        <taxon>Cytophagales</taxon>
        <taxon>Spirosomataceae</taxon>
        <taxon>Dyadobacter</taxon>
    </lineage>
</organism>
<accession>A0A4U6CXD7</accession>
<sequence>MLQHSQFIEAGFEQEVVKQWDNNGGFKEMFTSRFLGTDTEPVAYIENSLSVFYGRIGALQWKLTNQAELDQFTNKIVPTFCDLK</sequence>
<dbReference type="OrthoDB" id="1265092at2"/>
<proteinExistence type="predicted"/>
<evidence type="ECO:0000313" key="1">
    <source>
        <dbReference type="EMBL" id="TKT89500.1"/>
    </source>
</evidence>
<comment type="caution">
    <text evidence="1">The sequence shown here is derived from an EMBL/GenBank/DDBJ whole genome shotgun (WGS) entry which is preliminary data.</text>
</comment>
<dbReference type="RefSeq" id="WP_137342637.1">
    <property type="nucleotide sequence ID" value="NZ_SZVO01000012.1"/>
</dbReference>
<evidence type="ECO:0000313" key="2">
    <source>
        <dbReference type="Proteomes" id="UP000304900"/>
    </source>
</evidence>
<gene>
    <name evidence="1" type="ORF">FDK13_24465</name>
</gene>
<dbReference type="Proteomes" id="UP000304900">
    <property type="component" value="Unassembled WGS sequence"/>
</dbReference>
<keyword evidence="2" id="KW-1185">Reference proteome</keyword>
<dbReference type="AlphaFoldDB" id="A0A4U6CXD7"/>